<comment type="caution">
    <text evidence="2">The sequence shown here is derived from an EMBL/GenBank/DDBJ whole genome shotgun (WGS) entry which is preliminary data.</text>
</comment>
<feature type="region of interest" description="Disordered" evidence="1">
    <location>
        <begin position="97"/>
        <end position="122"/>
    </location>
</feature>
<dbReference type="Proteomes" id="UP000195570">
    <property type="component" value="Unassembled WGS sequence"/>
</dbReference>
<protein>
    <submittedName>
        <fullName evidence="2">PLAC8 family, putative</fullName>
    </submittedName>
</protein>
<gene>
    <name evidence="2" type="ORF">TEOVI_000189500</name>
</gene>
<name>A0A1G4IDN6_TRYEQ</name>
<dbReference type="VEuPathDB" id="TriTrypDB:TEOVI_000189500"/>
<proteinExistence type="predicted"/>
<feature type="region of interest" description="Disordered" evidence="1">
    <location>
        <begin position="1"/>
        <end position="79"/>
    </location>
</feature>
<dbReference type="AlphaFoldDB" id="A0A1G4IDN6"/>
<sequence length="342" mass="38502">MRSPNGSVGGRPFGYSHNGPERGEEGEEMENVSERIDAESDYGDSPNNRRFRPPPPPPPPPPPFESREGSPESTNSNGRQQLQVVSVGVLNVQHDVSGMPLAGRDGTPRSVPQSELTKRKMQGEAQLRYEYYNRPRLTVTSRPRIVAAPMLDRSDWNQPLFTLCFCLYGNERPEAPLDDEFNSPESSVTPRRKHYPHSPSNSGNSSILGHFCWRMFCLRCSVADQMRLLAIEEDERGYEPLNFCCEGFFGSRMSLPRAFWTMCICDILTGGSPCGCFYHGLGTALYGCRLRYLVRCRYRLQGIVLSDFIHMLCCPLLSVDQQGAEMLANGLVEPREFGKFML</sequence>
<organism evidence="2 3">
    <name type="scientific">Trypanosoma equiperdum</name>
    <dbReference type="NCBI Taxonomy" id="5694"/>
    <lineage>
        <taxon>Eukaryota</taxon>
        <taxon>Discoba</taxon>
        <taxon>Euglenozoa</taxon>
        <taxon>Kinetoplastea</taxon>
        <taxon>Metakinetoplastina</taxon>
        <taxon>Trypanosomatida</taxon>
        <taxon>Trypanosomatidae</taxon>
        <taxon>Trypanosoma</taxon>
    </lineage>
</organism>
<evidence type="ECO:0000313" key="2">
    <source>
        <dbReference type="EMBL" id="SCU70322.1"/>
    </source>
</evidence>
<keyword evidence="3" id="KW-1185">Reference proteome</keyword>
<feature type="region of interest" description="Disordered" evidence="1">
    <location>
        <begin position="177"/>
        <end position="203"/>
    </location>
</feature>
<evidence type="ECO:0000256" key="1">
    <source>
        <dbReference type="SAM" id="MobiDB-lite"/>
    </source>
</evidence>
<dbReference type="RefSeq" id="XP_067081156.1">
    <property type="nucleotide sequence ID" value="XM_067225055.1"/>
</dbReference>
<dbReference type="GeneID" id="92375835"/>
<feature type="compositionally biased region" description="Pro residues" evidence="1">
    <location>
        <begin position="53"/>
        <end position="64"/>
    </location>
</feature>
<evidence type="ECO:0000313" key="3">
    <source>
        <dbReference type="Proteomes" id="UP000195570"/>
    </source>
</evidence>
<reference evidence="2" key="1">
    <citation type="submission" date="2016-09" db="EMBL/GenBank/DDBJ databases">
        <authorList>
            <person name="Hebert L."/>
            <person name="Moumen B."/>
        </authorList>
    </citation>
    <scope>NUCLEOTIDE SEQUENCE [LARGE SCALE GENOMIC DNA]</scope>
    <source>
        <strain evidence="2">OVI</strain>
    </source>
</reference>
<dbReference type="EMBL" id="CZPT02001412">
    <property type="protein sequence ID" value="SCU70322.1"/>
    <property type="molecule type" value="Genomic_DNA"/>
</dbReference>
<accession>A0A1G4IDN6</accession>